<organism evidence="9 10">
    <name type="scientific">Parasphingorhabdus halotolerans</name>
    <dbReference type="NCBI Taxonomy" id="2725558"/>
    <lineage>
        <taxon>Bacteria</taxon>
        <taxon>Pseudomonadati</taxon>
        <taxon>Pseudomonadota</taxon>
        <taxon>Alphaproteobacteria</taxon>
        <taxon>Sphingomonadales</taxon>
        <taxon>Sphingomonadaceae</taxon>
        <taxon>Parasphingorhabdus</taxon>
    </lineage>
</organism>
<dbReference type="Proteomes" id="UP000501600">
    <property type="component" value="Chromosome"/>
</dbReference>
<dbReference type="GO" id="GO:0005886">
    <property type="term" value="C:plasma membrane"/>
    <property type="evidence" value="ECO:0007669"/>
    <property type="project" value="UniProtKB-SubCell"/>
</dbReference>
<keyword evidence="6 8" id="KW-1133">Transmembrane helix</keyword>
<gene>
    <name evidence="9" type="ORF">HF685_13640</name>
</gene>
<dbReference type="InterPro" id="IPR052017">
    <property type="entry name" value="TSUP"/>
</dbReference>
<name>A0A6H2DP88_9SPHN</name>
<evidence type="ECO:0000313" key="10">
    <source>
        <dbReference type="Proteomes" id="UP000501600"/>
    </source>
</evidence>
<proteinExistence type="inferred from homology"/>
<dbReference type="AlphaFoldDB" id="A0A6H2DP88"/>
<evidence type="ECO:0000256" key="3">
    <source>
        <dbReference type="ARBA" id="ARBA00022448"/>
    </source>
</evidence>
<keyword evidence="10" id="KW-1185">Reference proteome</keyword>
<evidence type="ECO:0000256" key="8">
    <source>
        <dbReference type="RuleBase" id="RU363041"/>
    </source>
</evidence>
<feature type="transmembrane region" description="Helical" evidence="8">
    <location>
        <begin position="132"/>
        <end position="150"/>
    </location>
</feature>
<comment type="subcellular location">
    <subcellularLocation>
        <location evidence="1 8">Cell membrane</location>
        <topology evidence="1 8">Multi-pass membrane protein</topology>
    </subcellularLocation>
</comment>
<evidence type="ECO:0000256" key="6">
    <source>
        <dbReference type="ARBA" id="ARBA00022989"/>
    </source>
</evidence>
<dbReference type="Pfam" id="PF01925">
    <property type="entry name" value="TauE"/>
    <property type="match status" value="1"/>
</dbReference>
<evidence type="ECO:0000256" key="7">
    <source>
        <dbReference type="ARBA" id="ARBA00023136"/>
    </source>
</evidence>
<evidence type="ECO:0000256" key="5">
    <source>
        <dbReference type="ARBA" id="ARBA00022692"/>
    </source>
</evidence>
<keyword evidence="3" id="KW-0813">Transport</keyword>
<evidence type="ECO:0000256" key="4">
    <source>
        <dbReference type="ARBA" id="ARBA00022475"/>
    </source>
</evidence>
<feature type="transmembrane region" description="Helical" evidence="8">
    <location>
        <begin position="77"/>
        <end position="96"/>
    </location>
</feature>
<keyword evidence="4 8" id="KW-1003">Cell membrane</keyword>
<feature type="transmembrane region" description="Helical" evidence="8">
    <location>
        <begin position="31"/>
        <end position="56"/>
    </location>
</feature>
<dbReference type="PANTHER" id="PTHR30269">
    <property type="entry name" value="TRANSMEMBRANE PROTEIN YFCA"/>
    <property type="match status" value="1"/>
</dbReference>
<feature type="transmembrane region" description="Helical" evidence="8">
    <location>
        <begin position="102"/>
        <end position="120"/>
    </location>
</feature>
<evidence type="ECO:0000313" key="9">
    <source>
        <dbReference type="EMBL" id="QJB70200.1"/>
    </source>
</evidence>
<dbReference type="PANTHER" id="PTHR30269:SF37">
    <property type="entry name" value="MEMBRANE TRANSPORTER PROTEIN"/>
    <property type="match status" value="1"/>
</dbReference>
<accession>A0A6H2DP88</accession>
<protein>
    <recommendedName>
        <fullName evidence="8">Probable membrane transporter protein</fullName>
    </recommendedName>
</protein>
<dbReference type="InterPro" id="IPR002781">
    <property type="entry name" value="TM_pro_TauE-like"/>
</dbReference>
<dbReference type="RefSeq" id="WP_168820466.1">
    <property type="nucleotide sequence ID" value="NZ_CP051217.1"/>
</dbReference>
<evidence type="ECO:0000256" key="2">
    <source>
        <dbReference type="ARBA" id="ARBA00009142"/>
    </source>
</evidence>
<evidence type="ECO:0000256" key="1">
    <source>
        <dbReference type="ARBA" id="ARBA00004651"/>
    </source>
</evidence>
<comment type="similarity">
    <text evidence="2 8">Belongs to the 4-toluene sulfonate uptake permease (TSUP) (TC 2.A.102) family.</text>
</comment>
<dbReference type="KEGG" id="phao:HF685_13640"/>
<reference evidence="9 10" key="1">
    <citation type="submission" date="2020-04" db="EMBL/GenBank/DDBJ databases">
        <title>Genome sequence for Sphingorhabdus sp. strain M1.</title>
        <authorList>
            <person name="Park S.-J."/>
        </authorList>
    </citation>
    <scope>NUCLEOTIDE SEQUENCE [LARGE SCALE GENOMIC DNA]</scope>
    <source>
        <strain evidence="9 10">JK6</strain>
    </source>
</reference>
<sequence length="172" mass="17927">MTAHTGLSLLSFLAVCLIVGGAAFFRGLTGFGYAILSVPFVSLVATPEVAVVMAILMQLIIGPFGIRQAAGVIDIPMVSKIALLACLATPFGLWLLDIVSADVARLIITSIAIGSFFAFMLKRAPEINGSPLHMAIVGIASGLLNGFAAMPGPPVVLHFVRKQVPPPHRAVP</sequence>
<keyword evidence="5 8" id="KW-0812">Transmembrane</keyword>
<keyword evidence="7 8" id="KW-0472">Membrane</keyword>
<dbReference type="EMBL" id="CP051217">
    <property type="protein sequence ID" value="QJB70200.1"/>
    <property type="molecule type" value="Genomic_DNA"/>
</dbReference>